<evidence type="ECO:0008006" key="4">
    <source>
        <dbReference type="Google" id="ProtNLM"/>
    </source>
</evidence>
<dbReference type="Pfam" id="PF14895">
    <property type="entry name" value="PPPI_inhib"/>
    <property type="match status" value="1"/>
</dbReference>
<feature type="compositionally biased region" description="Polar residues" evidence="1">
    <location>
        <begin position="366"/>
        <end position="378"/>
    </location>
</feature>
<accession>A0AAD9JGN9</accession>
<evidence type="ECO:0000313" key="3">
    <source>
        <dbReference type="Proteomes" id="UP001208570"/>
    </source>
</evidence>
<dbReference type="Proteomes" id="UP001208570">
    <property type="component" value="Unassembled WGS sequence"/>
</dbReference>
<feature type="compositionally biased region" description="Basic and acidic residues" evidence="1">
    <location>
        <begin position="240"/>
        <end position="254"/>
    </location>
</feature>
<evidence type="ECO:0000313" key="2">
    <source>
        <dbReference type="EMBL" id="KAK2152624.1"/>
    </source>
</evidence>
<dbReference type="InterPro" id="IPR026142">
    <property type="entry name" value="Pro_pase_1_reg_su_36"/>
</dbReference>
<evidence type="ECO:0000256" key="1">
    <source>
        <dbReference type="SAM" id="MobiDB-lite"/>
    </source>
</evidence>
<reference evidence="2" key="1">
    <citation type="journal article" date="2023" name="Mol. Biol. Evol.">
        <title>Third-Generation Sequencing Reveals the Adaptive Role of the Epigenome in Three Deep-Sea Polychaetes.</title>
        <authorList>
            <person name="Perez M."/>
            <person name="Aroh O."/>
            <person name="Sun Y."/>
            <person name="Lan Y."/>
            <person name="Juniper S.K."/>
            <person name="Young C.R."/>
            <person name="Angers B."/>
            <person name="Qian P.Y."/>
        </authorList>
    </citation>
    <scope>NUCLEOTIDE SEQUENCE</scope>
    <source>
        <strain evidence="2">P08H-3</strain>
    </source>
</reference>
<name>A0AAD9JGN9_9ANNE</name>
<proteinExistence type="predicted"/>
<organism evidence="2 3">
    <name type="scientific">Paralvinella palmiformis</name>
    <dbReference type="NCBI Taxonomy" id="53620"/>
    <lineage>
        <taxon>Eukaryota</taxon>
        <taxon>Metazoa</taxon>
        <taxon>Spiralia</taxon>
        <taxon>Lophotrochozoa</taxon>
        <taxon>Annelida</taxon>
        <taxon>Polychaeta</taxon>
        <taxon>Sedentaria</taxon>
        <taxon>Canalipalpata</taxon>
        <taxon>Terebellida</taxon>
        <taxon>Terebelliformia</taxon>
        <taxon>Alvinellidae</taxon>
        <taxon>Paralvinella</taxon>
    </lineage>
</organism>
<dbReference type="AlphaFoldDB" id="A0AAD9JGN9"/>
<feature type="region of interest" description="Disordered" evidence="1">
    <location>
        <begin position="317"/>
        <end position="385"/>
    </location>
</feature>
<gene>
    <name evidence="2" type="ORF">LSH36_324g01008</name>
</gene>
<sequence length="385" mass="43883">MSKIVGNHDQIHLILNGHWTWNDTTHDLEYHFGTPNIGGRVFGQGRQSRVPGQRSPIRTNIKHSGEHTHVTLDYVKALALNMLSEVEVVSRVFDGLYNTDQFDEFLLFLMNYFHWFFEKRTHEQKPNPMNIEPSLSEVKYYEDLCAKLEAAQKQLGKAYCVLVLGIGLFSQHHMACGMSRVSSTYKDRSMYETFYSFCTFLVWIAFRRREYEVVKKEIGRMLRSDTFNPAIRVKNAPSDKPIEEKKEGADDKDKKVKLTPAEYRRCQGKRPPIKSIINSLAKAEREELSEEALEEQFAHLNIDVSKLKVGIIGQPLSQFNPMTLTPIDADNEEDNRDEGESSPTPRRESHAVSMGKTPQPAGDASVSRQATAISQVTTDALPDDE</sequence>
<keyword evidence="3" id="KW-1185">Reference proteome</keyword>
<dbReference type="PANTHER" id="PTHR21055">
    <property type="entry name" value="PROTEIN PHOSPHATASE 1 REGULATORY SUBUNIT 36"/>
    <property type="match status" value="1"/>
</dbReference>
<comment type="caution">
    <text evidence="2">The sequence shown here is derived from an EMBL/GenBank/DDBJ whole genome shotgun (WGS) entry which is preliminary data.</text>
</comment>
<dbReference type="PANTHER" id="PTHR21055:SF3">
    <property type="entry name" value="PROTEIN PHOSPHATASE 1 REGULATORY SUBUNIT 36"/>
    <property type="match status" value="1"/>
</dbReference>
<dbReference type="GO" id="GO:0019902">
    <property type="term" value="F:phosphatase binding"/>
    <property type="evidence" value="ECO:0007669"/>
    <property type="project" value="InterPro"/>
</dbReference>
<feature type="region of interest" description="Disordered" evidence="1">
    <location>
        <begin position="233"/>
        <end position="254"/>
    </location>
</feature>
<dbReference type="EMBL" id="JAODUP010000323">
    <property type="protein sequence ID" value="KAK2152624.1"/>
    <property type="molecule type" value="Genomic_DNA"/>
</dbReference>
<protein>
    <recommendedName>
        <fullName evidence="4">Protein phosphatase 1 regulatory subunit 36</fullName>
    </recommendedName>
</protein>